<protein>
    <submittedName>
        <fullName evidence="2">MaoC family dehydratase</fullName>
    </submittedName>
</protein>
<sequence length="47" mass="5061">MIDKKHIGYEFLPVTVPVEEGRLKFLAKALGETGDIYTNPDAAIAAG</sequence>
<accession>A0A432GZZ4</accession>
<dbReference type="Proteomes" id="UP000287719">
    <property type="component" value="Unassembled WGS sequence"/>
</dbReference>
<feature type="domain" description="FAS1-like dehydratase" evidence="1">
    <location>
        <begin position="6"/>
        <end position="47"/>
    </location>
</feature>
<dbReference type="AlphaFoldDB" id="A0A432GZZ4"/>
<comment type="caution">
    <text evidence="2">The sequence shown here is derived from an EMBL/GenBank/DDBJ whole genome shotgun (WGS) entry which is preliminary data.</text>
</comment>
<organism evidence="2 3">
    <name type="scientific">SAR324 cluster bacterium</name>
    <dbReference type="NCBI Taxonomy" id="2024889"/>
    <lineage>
        <taxon>Bacteria</taxon>
        <taxon>Deltaproteobacteria</taxon>
        <taxon>SAR324 cluster</taxon>
    </lineage>
</organism>
<proteinExistence type="predicted"/>
<name>A0A432GZZ4_9DELT</name>
<dbReference type="Pfam" id="PF13452">
    <property type="entry name" value="FAS1_DH_region"/>
    <property type="match status" value="1"/>
</dbReference>
<evidence type="ECO:0000313" key="3">
    <source>
        <dbReference type="Proteomes" id="UP000287719"/>
    </source>
</evidence>
<dbReference type="InterPro" id="IPR039569">
    <property type="entry name" value="FAS1-like_DH_region"/>
</dbReference>
<dbReference type="EMBL" id="QNZJ01000006">
    <property type="protein sequence ID" value="RTZ89109.1"/>
    <property type="molecule type" value="Genomic_DNA"/>
</dbReference>
<evidence type="ECO:0000313" key="2">
    <source>
        <dbReference type="EMBL" id="RTZ89109.1"/>
    </source>
</evidence>
<evidence type="ECO:0000259" key="1">
    <source>
        <dbReference type="Pfam" id="PF13452"/>
    </source>
</evidence>
<reference evidence="2 3" key="1">
    <citation type="submission" date="2018-06" db="EMBL/GenBank/DDBJ databases">
        <title>Combined omics and stable isotope probing to characterize newly discovered Mariana Back-Arc vent microbial communities.</title>
        <authorList>
            <person name="Trembath-Reichert E."/>
            <person name="Huber J.A."/>
        </authorList>
    </citation>
    <scope>NUCLEOTIDE SEQUENCE [LARGE SCALE GENOMIC DNA]</scope>
    <source>
        <strain evidence="2">MAG 54</strain>
    </source>
</reference>
<feature type="non-terminal residue" evidence="2">
    <location>
        <position position="47"/>
    </location>
</feature>
<gene>
    <name evidence="2" type="ORF">DSY95_00160</name>
</gene>